<dbReference type="AlphaFoldDB" id="G5HQH7"/>
<evidence type="ECO:0000313" key="2">
    <source>
        <dbReference type="Proteomes" id="UP000003763"/>
    </source>
</evidence>
<protein>
    <submittedName>
        <fullName evidence="1">Uncharacterized protein</fullName>
    </submittedName>
</protein>
<dbReference type="EMBL" id="ADLJ01000044">
    <property type="protein sequence ID" value="EHE96303.1"/>
    <property type="molecule type" value="Genomic_DNA"/>
</dbReference>
<accession>G5HQH7</accession>
<comment type="caution">
    <text evidence="1">The sequence shown here is derived from an EMBL/GenBank/DDBJ whole genome shotgun (WGS) entry which is preliminary data.</text>
</comment>
<dbReference type="RefSeq" id="WP_007868198.1">
    <property type="nucleotide sequence ID" value="NZ_JH376428.1"/>
</dbReference>
<proteinExistence type="predicted"/>
<dbReference type="HOGENOM" id="CLU_2068992_0_0_9"/>
<organism evidence="1 2">
    <name type="scientific">[Clostridium] citroniae WAL-17108</name>
    <dbReference type="NCBI Taxonomy" id="742733"/>
    <lineage>
        <taxon>Bacteria</taxon>
        <taxon>Bacillati</taxon>
        <taxon>Bacillota</taxon>
        <taxon>Clostridia</taxon>
        <taxon>Lachnospirales</taxon>
        <taxon>Lachnospiraceae</taxon>
        <taxon>Enterocloster</taxon>
    </lineage>
</organism>
<reference evidence="1 2" key="1">
    <citation type="submission" date="2011-08" db="EMBL/GenBank/DDBJ databases">
        <title>The Genome Sequence of Clostridium citroniae WAL-17108.</title>
        <authorList>
            <consortium name="The Broad Institute Genome Sequencing Platform"/>
            <person name="Earl A."/>
            <person name="Ward D."/>
            <person name="Feldgarden M."/>
            <person name="Gevers D."/>
            <person name="Finegold S.M."/>
            <person name="Summanen P.H."/>
            <person name="Molitoris D.R."/>
            <person name="Vaisanen M.L."/>
            <person name="Daigneault M."/>
            <person name="Allen-Vercoe E."/>
            <person name="Young S.K."/>
            <person name="Zeng Q."/>
            <person name="Gargeya S."/>
            <person name="Fitzgerald M."/>
            <person name="Haas B."/>
            <person name="Abouelleil A."/>
            <person name="Alvarado L."/>
            <person name="Arachchi H.M."/>
            <person name="Berlin A."/>
            <person name="Brown A."/>
            <person name="Chapman S.B."/>
            <person name="Chen Z."/>
            <person name="Dunbar C."/>
            <person name="Freedman E."/>
            <person name="Gearin G."/>
            <person name="Gellesch M."/>
            <person name="Goldberg J."/>
            <person name="Griggs A."/>
            <person name="Gujja S."/>
            <person name="Heiman D."/>
            <person name="Howarth C."/>
            <person name="Larson L."/>
            <person name="Lui A."/>
            <person name="MacDonald P.J.P."/>
            <person name="Montmayeur A."/>
            <person name="Murphy C."/>
            <person name="Neiman D."/>
            <person name="Pearson M."/>
            <person name="Priest M."/>
            <person name="Roberts A."/>
            <person name="Saif S."/>
            <person name="Shea T."/>
            <person name="Shenoy N."/>
            <person name="Sisk P."/>
            <person name="Stolte C."/>
            <person name="Sykes S."/>
            <person name="Wortman J."/>
            <person name="Nusbaum C."/>
            <person name="Birren B."/>
        </authorList>
    </citation>
    <scope>NUCLEOTIDE SEQUENCE [LARGE SCALE GENOMIC DNA]</scope>
    <source>
        <strain evidence="1 2">WAL-17108</strain>
    </source>
</reference>
<gene>
    <name evidence="1" type="ORF">HMPREF9469_04839</name>
</gene>
<evidence type="ECO:0000313" key="1">
    <source>
        <dbReference type="EMBL" id="EHE96303.1"/>
    </source>
</evidence>
<sequence>MSSIKYPTSARNLIQAIKDKVVTVTSIELYHKDEDRTESITSETFISDLEFYDESGIFADSIDFKYLRAGKENLLVQIGNMSPFCDRSIAVSLQVNDGISMDDVETQFREELFFQKSA</sequence>
<dbReference type="PATRIC" id="fig|742733.3.peg.4991"/>
<name>G5HQH7_9FIRM</name>
<dbReference type="Proteomes" id="UP000003763">
    <property type="component" value="Unassembled WGS sequence"/>
</dbReference>